<sequence>MATELDTPLHVATLDERFDKIRIHQNSKIAQQKQLAIILAAVDENLESENTTKTATAYFVSFLALLEQSFTASDFTDKSLASSTVYFLDLVLPFTPVPLLRSKFEFIFSKLVLVLGHADADAPLIRPAVGALQTLLIAQDNSAWEAPSNQMSARKGMVGLLSLGLDPRPKVRKRAHDAVTEILKNPPPSPSKEHPAAGMCADAALKSVILVIENIKKANQAKKSNERDDRDPRIIHALYLVKAIIKANSWPVDKVEPLCETLLGISKTSDQFLIMAAFDVFESLFKCFTDVDVDGDKLIRILDAIGDLICSVNDQHLAPAWLAVIAQGIAAYSMLNPKDAFNRLPAVFNTVITFLESDSKNIHTSASQCLIALISTAIPDELLVECKAGSTTDKILIDLAITVTNLLAIKYQKSWNDILDVVSAFLDTLRFKAYDYLLEAVKIVGALRSDERFVEGRAEADKVLGSAIRAFGPERVLVLFPLNLENPGPQNPGRAWMLPLLRDNLQFAKLGHFISEFVPLSERLFQKVIESRGSEKTMQVKIYETLVDQIWSLLPRYCDLPFDLRDSLTQDFAEMLSNLLYKQVEIRPIVCQSLRLLVESNVAYAEGAVADDILMMHEFPISEAKKNVKFLANTFASKVLAVLFNVFAQTMPEARNFILEAINAYLSITPTEEVEATFNKVCALLHQAIQQEQAEAAEAVKAGGKVSKTASKDGIPVMSLTMMDLIVTITGFLPQSSHNTLLTIFVSTIKSDDPLLQKKAYRVLSKLSETEQGTETIKANMANIEGVLLEVAESVNASSRGARLSALSKIIELMSEEDLHFIPCILSEAVVATKDVNERTRESAYDLLVQMGHKMKLGGIIQNSKIAFLENPDAPATVASLDEYFTMISAGLAGATPHMISASITALSRVLFEFKNDMSAELLAELSSTVELFLTSNNREIVKSTLGFVKITAISLPIEVVKPNLKSFIQHLLVWSHEHKAHFKSKVKHIVERLIRRFGFEEIEKNFPEEDMKLLSNIRKTKERAKRQKESGETNEQESKKRVSKFANEYDEAIYGDSSDEESDSELADTQDRRKGSAKSKQYIVEQGDEPLDLLSRQALAHISSSKPRANQQKFVSNASKFKKNEDGKFVFSEKSKDSEDPLAAKSGSGIDAYLQAVRDGPVRGQRNKLKFKRGKKNEGDLDDESDHESKPASDKKSGKFGSKVLGGNKVSKPQHKKKFTSRGKL</sequence>
<dbReference type="EMBL" id="KV454408">
    <property type="protein sequence ID" value="ODQ66869.1"/>
    <property type="molecule type" value="Genomic_DNA"/>
</dbReference>
<dbReference type="InterPro" id="IPR057860">
    <property type="entry name" value="HEAT_RRP12_N"/>
</dbReference>
<feature type="compositionally biased region" description="Basic residues" evidence="4">
    <location>
        <begin position="1166"/>
        <end position="1176"/>
    </location>
</feature>
<dbReference type="Gene3D" id="1.25.10.10">
    <property type="entry name" value="Leucine-rich Repeat Variant"/>
    <property type="match status" value="1"/>
</dbReference>
<dbReference type="InterPro" id="IPR011989">
    <property type="entry name" value="ARM-like"/>
</dbReference>
<dbReference type="Proteomes" id="UP000095009">
    <property type="component" value="Unassembled WGS sequence"/>
</dbReference>
<dbReference type="SUPFAM" id="SSF48371">
    <property type="entry name" value="ARM repeat"/>
    <property type="match status" value="1"/>
</dbReference>
<dbReference type="InterPro" id="IPR016024">
    <property type="entry name" value="ARM-type_fold"/>
</dbReference>
<feature type="compositionally biased region" description="Acidic residues" evidence="4">
    <location>
        <begin position="1049"/>
        <end position="1069"/>
    </location>
</feature>
<feature type="domain" description="RRP12 N-terminal HEAT" evidence="6">
    <location>
        <begin position="24"/>
        <end position="247"/>
    </location>
</feature>
<name>A0A1E3PN62_9ASCO</name>
<evidence type="ECO:0000313" key="8">
    <source>
        <dbReference type="Proteomes" id="UP000095009"/>
    </source>
</evidence>
<feature type="region of interest" description="Disordered" evidence="4">
    <location>
        <begin position="1021"/>
        <end position="1226"/>
    </location>
</feature>
<evidence type="ECO:0000259" key="6">
    <source>
        <dbReference type="Pfam" id="PF25772"/>
    </source>
</evidence>
<feature type="compositionally biased region" description="Basic and acidic residues" evidence="4">
    <location>
        <begin position="1188"/>
        <end position="1198"/>
    </location>
</feature>
<dbReference type="PANTHER" id="PTHR48287:SF1">
    <property type="entry name" value="ARM REPEAT SUPERFAMILY PROTEIN"/>
    <property type="match status" value="1"/>
</dbReference>
<feature type="compositionally biased region" description="Basic and acidic residues" evidence="4">
    <location>
        <begin position="1028"/>
        <end position="1041"/>
    </location>
</feature>
<dbReference type="GO" id="GO:0005634">
    <property type="term" value="C:nucleus"/>
    <property type="evidence" value="ECO:0007669"/>
    <property type="project" value="UniProtKB-SubCell"/>
</dbReference>
<reference evidence="7 8" key="1">
    <citation type="journal article" date="2016" name="Proc. Natl. Acad. Sci. U.S.A.">
        <title>Comparative genomics of biotechnologically important yeasts.</title>
        <authorList>
            <person name="Riley R."/>
            <person name="Haridas S."/>
            <person name="Wolfe K.H."/>
            <person name="Lopes M.R."/>
            <person name="Hittinger C.T."/>
            <person name="Goeker M."/>
            <person name="Salamov A.A."/>
            <person name="Wisecaver J.H."/>
            <person name="Long T.M."/>
            <person name="Calvey C.H."/>
            <person name="Aerts A.L."/>
            <person name="Barry K.W."/>
            <person name="Choi C."/>
            <person name="Clum A."/>
            <person name="Coughlan A.Y."/>
            <person name="Deshpande S."/>
            <person name="Douglass A.P."/>
            <person name="Hanson S.J."/>
            <person name="Klenk H.-P."/>
            <person name="LaButti K.M."/>
            <person name="Lapidus A."/>
            <person name="Lindquist E.A."/>
            <person name="Lipzen A.M."/>
            <person name="Meier-Kolthoff J.P."/>
            <person name="Ohm R.A."/>
            <person name="Otillar R.P."/>
            <person name="Pangilinan J.L."/>
            <person name="Peng Y."/>
            <person name="Rokas A."/>
            <person name="Rosa C.A."/>
            <person name="Scheuner C."/>
            <person name="Sibirny A.A."/>
            <person name="Slot J.C."/>
            <person name="Stielow J.B."/>
            <person name="Sun H."/>
            <person name="Kurtzman C.P."/>
            <person name="Blackwell M."/>
            <person name="Grigoriev I.V."/>
            <person name="Jeffries T.W."/>
        </authorList>
    </citation>
    <scope>NUCLEOTIDE SEQUENCE [LARGE SCALE GENOMIC DNA]</scope>
    <source>
        <strain evidence="7 8">DSM 6958</strain>
    </source>
</reference>
<dbReference type="OrthoDB" id="2192888at2759"/>
<organism evidence="7 8">
    <name type="scientific">Nadsonia fulvescens var. elongata DSM 6958</name>
    <dbReference type="NCBI Taxonomy" id="857566"/>
    <lineage>
        <taxon>Eukaryota</taxon>
        <taxon>Fungi</taxon>
        <taxon>Dikarya</taxon>
        <taxon>Ascomycota</taxon>
        <taxon>Saccharomycotina</taxon>
        <taxon>Dipodascomycetes</taxon>
        <taxon>Dipodascales</taxon>
        <taxon>Dipodascales incertae sedis</taxon>
        <taxon>Nadsonia</taxon>
    </lineage>
</organism>
<feature type="compositionally biased region" description="Basic and acidic residues" evidence="4">
    <location>
        <begin position="1123"/>
        <end position="1140"/>
    </location>
</feature>
<keyword evidence="3" id="KW-0539">Nucleus</keyword>
<keyword evidence="8" id="KW-1185">Reference proteome</keyword>
<dbReference type="STRING" id="857566.A0A1E3PN62"/>
<dbReference type="Pfam" id="PF25772">
    <property type="entry name" value="HEAT_RRP12_N"/>
    <property type="match status" value="1"/>
</dbReference>
<comment type="subcellular location">
    <subcellularLocation>
        <location evidence="1">Nucleus</location>
    </subcellularLocation>
</comment>
<evidence type="ECO:0000256" key="4">
    <source>
        <dbReference type="SAM" id="MobiDB-lite"/>
    </source>
</evidence>
<dbReference type="Pfam" id="PF08161">
    <property type="entry name" value="RRP12_HEAT"/>
    <property type="match status" value="1"/>
</dbReference>
<feature type="compositionally biased region" description="Basic residues" evidence="4">
    <location>
        <begin position="1213"/>
        <end position="1226"/>
    </location>
</feature>
<gene>
    <name evidence="7" type="ORF">NADFUDRAFT_50772</name>
</gene>
<dbReference type="InterPro" id="IPR012978">
    <property type="entry name" value="HEAT_RRP12"/>
</dbReference>
<dbReference type="InterPro" id="IPR052087">
    <property type="entry name" value="RRP12"/>
</dbReference>
<comment type="similarity">
    <text evidence="2">Belongs to the RRP12 family.</text>
</comment>
<accession>A0A1E3PN62</accession>
<feature type="compositionally biased region" description="Polar residues" evidence="4">
    <location>
        <begin position="1103"/>
        <end position="1120"/>
    </location>
</feature>
<evidence type="ECO:0000256" key="3">
    <source>
        <dbReference type="ARBA" id="ARBA00023242"/>
    </source>
</evidence>
<evidence type="ECO:0000256" key="1">
    <source>
        <dbReference type="ARBA" id="ARBA00004123"/>
    </source>
</evidence>
<dbReference type="PANTHER" id="PTHR48287">
    <property type="entry name" value="ARM REPEAT SUPERFAMILY PROTEIN"/>
    <property type="match status" value="1"/>
</dbReference>
<proteinExistence type="inferred from homology"/>
<dbReference type="AlphaFoldDB" id="A0A1E3PN62"/>
<evidence type="ECO:0000313" key="7">
    <source>
        <dbReference type="EMBL" id="ODQ66869.1"/>
    </source>
</evidence>
<evidence type="ECO:0000259" key="5">
    <source>
        <dbReference type="Pfam" id="PF08161"/>
    </source>
</evidence>
<protein>
    <submittedName>
        <fullName evidence="7">NUC173-domain-containing protein</fullName>
    </submittedName>
</protein>
<evidence type="ECO:0000256" key="2">
    <source>
        <dbReference type="ARBA" id="ARBA00007690"/>
    </source>
</evidence>
<feature type="domain" description="RRP12 HEAT" evidence="5">
    <location>
        <begin position="356"/>
        <end position="650"/>
    </location>
</feature>